<dbReference type="OrthoDB" id="614844at2759"/>
<comment type="catalytic activity">
    <reaction evidence="17">
        <text>an N,N'-diacetylchitobiosyl-diphospho-di-trans,poly-cis-dolichol + GDP-alpha-D-mannose = a beta-D-Man-(1-&gt;4)-beta-D-GlcNAc-(1-&gt;4)-alpha-D-GlcNAc-diphospho-di-trans,poly-cis-dolichol + GDP + H(+)</text>
        <dbReference type="Rhea" id="RHEA:13865"/>
        <dbReference type="Rhea" id="RHEA-COMP:19510"/>
        <dbReference type="Rhea" id="RHEA-COMP:19511"/>
        <dbReference type="ChEBI" id="CHEBI:15378"/>
        <dbReference type="ChEBI" id="CHEBI:57269"/>
        <dbReference type="ChEBI" id="CHEBI:57527"/>
        <dbReference type="ChEBI" id="CHEBI:58189"/>
        <dbReference type="ChEBI" id="CHEBI:58472"/>
        <dbReference type="EC" id="2.4.1.142"/>
    </reaction>
    <physiologicalReaction direction="left-to-right" evidence="17">
        <dbReference type="Rhea" id="RHEA:13866"/>
    </physiologicalReaction>
</comment>
<dbReference type="STRING" id="6412.T1ED48"/>
<gene>
    <name evidence="21" type="primary">20194500</name>
    <name evidence="20" type="ORF">HELRODRAFT_101462</name>
</gene>
<keyword evidence="6" id="KW-0808">Transferase</keyword>
<keyword evidence="5" id="KW-0328">Glycosyltransferase</keyword>
<reference evidence="20 22" key="2">
    <citation type="journal article" date="2013" name="Nature">
        <title>Insights into bilaterian evolution from three spiralian genomes.</title>
        <authorList>
            <person name="Simakov O."/>
            <person name="Marletaz F."/>
            <person name="Cho S.J."/>
            <person name="Edsinger-Gonzales E."/>
            <person name="Havlak P."/>
            <person name="Hellsten U."/>
            <person name="Kuo D.H."/>
            <person name="Larsson T."/>
            <person name="Lv J."/>
            <person name="Arendt D."/>
            <person name="Savage R."/>
            <person name="Osoegawa K."/>
            <person name="de Jong P."/>
            <person name="Grimwood J."/>
            <person name="Chapman J.A."/>
            <person name="Shapiro H."/>
            <person name="Aerts A."/>
            <person name="Otillar R.P."/>
            <person name="Terry A.Y."/>
            <person name="Boore J.L."/>
            <person name="Grigoriev I.V."/>
            <person name="Lindberg D.R."/>
            <person name="Seaver E.C."/>
            <person name="Weisblat D.A."/>
            <person name="Putnam N.H."/>
            <person name="Rokhsar D.S."/>
        </authorList>
    </citation>
    <scope>NUCLEOTIDE SEQUENCE</scope>
</reference>
<dbReference type="PANTHER" id="PTHR13036">
    <property type="entry name" value="BETA1,4 MANNOSYLTRANSFERASE"/>
    <property type="match status" value="1"/>
</dbReference>
<protein>
    <recommendedName>
        <fullName evidence="4">Chitobiosyldiphosphodolichol beta-mannosyltransferase</fullName>
        <ecNumber evidence="3">2.4.1.142</ecNumber>
    </recommendedName>
    <alternativeName>
        <fullName evidence="13">Asparagine-linked glycosylation protein 1</fullName>
    </alternativeName>
    <alternativeName>
        <fullName evidence="15">Beta-1,4-mannosyltransferase</fullName>
    </alternativeName>
    <alternativeName>
        <fullName evidence="16">GDP-Man:GlcNAc2-PP-dolichol mannosyltransferase</fullName>
    </alternativeName>
    <alternativeName>
        <fullName evidence="14">GDP-mannose-dolichol diphosphochitobiose mannosyltransferase</fullName>
    </alternativeName>
</protein>
<dbReference type="EMBL" id="KB097070">
    <property type="protein sequence ID" value="ESN99850.1"/>
    <property type="molecule type" value="Genomic_DNA"/>
</dbReference>
<comment type="pathway">
    <text evidence="2">Protein modification; protein glycosylation.</text>
</comment>
<dbReference type="Proteomes" id="UP000015101">
    <property type="component" value="Unassembled WGS sequence"/>
</dbReference>
<dbReference type="InterPro" id="IPR026051">
    <property type="entry name" value="ALG1-like"/>
</dbReference>
<keyword evidence="22" id="KW-1185">Reference proteome</keyword>
<dbReference type="GeneID" id="20194500"/>
<dbReference type="InParanoid" id="T1ED48"/>
<dbReference type="GO" id="GO:0005783">
    <property type="term" value="C:endoplasmic reticulum"/>
    <property type="evidence" value="ECO:0000318"/>
    <property type="project" value="GO_Central"/>
</dbReference>
<dbReference type="EMBL" id="AMQM01005770">
    <property type="status" value="NOT_ANNOTATED_CDS"/>
    <property type="molecule type" value="Genomic_DNA"/>
</dbReference>
<evidence type="ECO:0000256" key="13">
    <source>
        <dbReference type="ARBA" id="ARBA00030745"/>
    </source>
</evidence>
<evidence type="ECO:0000259" key="19">
    <source>
        <dbReference type="Pfam" id="PF13579"/>
    </source>
</evidence>
<comment type="function">
    <text evidence="12">Participates in the formation of the lipid-linked precursor oligosaccharide for N-glycosylation. Involved in assembling the dolichol-pyrophosphate-GlcNAc(2)-Man(5) intermediate on the cytoplasmic surface of the ER.</text>
</comment>
<evidence type="ECO:0000256" key="6">
    <source>
        <dbReference type="ARBA" id="ARBA00022679"/>
    </source>
</evidence>
<comment type="subcellular location">
    <subcellularLocation>
        <location evidence="1">Endoplasmic reticulum membrane</location>
        <topology evidence="1">Single-pass membrane protein</topology>
    </subcellularLocation>
</comment>
<dbReference type="FunFam" id="3.40.50.2000:FF:000216">
    <property type="entry name" value="Chitobiosyldiphosphodolichol beta-mannosyltransferase"/>
    <property type="match status" value="1"/>
</dbReference>
<accession>T1ED48</accession>
<keyword evidence="10 18" id="KW-1133">Transmembrane helix</keyword>
<keyword evidence="8" id="KW-0256">Endoplasmic reticulum</keyword>
<evidence type="ECO:0000256" key="5">
    <source>
        <dbReference type="ARBA" id="ARBA00022676"/>
    </source>
</evidence>
<proteinExistence type="predicted"/>
<dbReference type="Gene3D" id="3.40.50.2000">
    <property type="entry name" value="Glycogen Phosphorylase B"/>
    <property type="match status" value="2"/>
</dbReference>
<evidence type="ECO:0000256" key="2">
    <source>
        <dbReference type="ARBA" id="ARBA00004922"/>
    </source>
</evidence>
<evidence type="ECO:0000313" key="22">
    <source>
        <dbReference type="Proteomes" id="UP000015101"/>
    </source>
</evidence>
<dbReference type="InterPro" id="IPR028098">
    <property type="entry name" value="Glyco_trans_4-like_N"/>
</dbReference>
<sequence>MIPCLMLIAGTTIISLIIPILIYFLRFRTSKNVAYVIVLGDVGRSPRMQYHALSLAQKGFQVLFFGFAGSTPHRDVLYNKSIQLVHLLPTPEVFKKLPSSLSFVAKVIWQSLVLFTCLTFYRRPSHVLIQNPPAIPTILVSLIACRLRGSRLIIDWHNYGYSIMALTLKNPQHPLVRVYKWYERKIGCLADSHTCVTDAMKEDLMQNWQIRAVTVHDKPASIFKRLTMLEKHTFFQSFDPFRSPSPSSSFSHNIFTKMRPDGDAEFSEGRPVLIISSTSWTPDEDFNVLLEALEAYEALSSPSSSSLSLPPIVCVVTGKGPLKSHYTKLISEINWVKVKIVTPWLSAEDYPTMLGCGDLGVCLHYSSSGLDLPMKVVDMFGCHLPVCAVRYKCINELVVEGKSGWLFDDSKQLCQLFLDLLKGFTTKSRRLEESRDWLRDHPIGDWDSNWKRNVDQLFN</sequence>
<organism evidence="21 22">
    <name type="scientific">Helobdella robusta</name>
    <name type="common">Californian leech</name>
    <dbReference type="NCBI Taxonomy" id="6412"/>
    <lineage>
        <taxon>Eukaryota</taxon>
        <taxon>Metazoa</taxon>
        <taxon>Spiralia</taxon>
        <taxon>Lophotrochozoa</taxon>
        <taxon>Annelida</taxon>
        <taxon>Clitellata</taxon>
        <taxon>Hirudinea</taxon>
        <taxon>Rhynchobdellida</taxon>
        <taxon>Glossiphoniidae</taxon>
        <taxon>Helobdella</taxon>
    </lineage>
</organism>
<evidence type="ECO:0000313" key="20">
    <source>
        <dbReference type="EMBL" id="ESN99850.1"/>
    </source>
</evidence>
<evidence type="ECO:0000256" key="9">
    <source>
        <dbReference type="ARBA" id="ARBA00022968"/>
    </source>
</evidence>
<evidence type="ECO:0000256" key="15">
    <source>
        <dbReference type="ARBA" id="ARBA00031566"/>
    </source>
</evidence>
<dbReference type="AlphaFoldDB" id="T1ED48"/>
<dbReference type="FunCoup" id="T1ED48">
    <property type="interactions" value="2070"/>
</dbReference>
<dbReference type="GO" id="GO:0005789">
    <property type="term" value="C:endoplasmic reticulum membrane"/>
    <property type="evidence" value="ECO:0007669"/>
    <property type="project" value="UniProtKB-SubCell"/>
</dbReference>
<evidence type="ECO:0000256" key="12">
    <source>
        <dbReference type="ARBA" id="ARBA00024899"/>
    </source>
</evidence>
<evidence type="ECO:0000256" key="16">
    <source>
        <dbReference type="ARBA" id="ARBA00033088"/>
    </source>
</evidence>
<keyword evidence="11 18" id="KW-0472">Membrane</keyword>
<evidence type="ECO:0000256" key="1">
    <source>
        <dbReference type="ARBA" id="ARBA00004389"/>
    </source>
</evidence>
<keyword evidence="7 18" id="KW-0812">Transmembrane</keyword>
<evidence type="ECO:0000256" key="17">
    <source>
        <dbReference type="ARBA" id="ARBA00045071"/>
    </source>
</evidence>
<evidence type="ECO:0000256" key="18">
    <source>
        <dbReference type="SAM" id="Phobius"/>
    </source>
</evidence>
<evidence type="ECO:0000256" key="4">
    <source>
        <dbReference type="ARBA" id="ARBA00015841"/>
    </source>
</evidence>
<evidence type="ECO:0000256" key="8">
    <source>
        <dbReference type="ARBA" id="ARBA00022824"/>
    </source>
</evidence>
<dbReference type="HOGENOM" id="CLU_012079_0_0_1"/>
<reference evidence="22" key="1">
    <citation type="submission" date="2012-12" db="EMBL/GenBank/DDBJ databases">
        <authorList>
            <person name="Hellsten U."/>
            <person name="Grimwood J."/>
            <person name="Chapman J.A."/>
            <person name="Shapiro H."/>
            <person name="Aerts A."/>
            <person name="Otillar R.P."/>
            <person name="Terry A.Y."/>
            <person name="Boore J.L."/>
            <person name="Simakov O."/>
            <person name="Marletaz F."/>
            <person name="Cho S.-J."/>
            <person name="Edsinger-Gonzales E."/>
            <person name="Havlak P."/>
            <person name="Kuo D.-H."/>
            <person name="Larsson T."/>
            <person name="Lv J."/>
            <person name="Arendt D."/>
            <person name="Savage R."/>
            <person name="Osoegawa K."/>
            <person name="de Jong P."/>
            <person name="Lindberg D.R."/>
            <person name="Seaver E.C."/>
            <person name="Weisblat D.A."/>
            <person name="Putnam N.H."/>
            <person name="Grigoriev I.V."/>
            <person name="Rokhsar D.S."/>
        </authorList>
    </citation>
    <scope>NUCLEOTIDE SEQUENCE</scope>
</reference>
<evidence type="ECO:0000256" key="3">
    <source>
        <dbReference type="ARBA" id="ARBA00012611"/>
    </source>
</evidence>
<evidence type="ECO:0000256" key="7">
    <source>
        <dbReference type="ARBA" id="ARBA00022692"/>
    </source>
</evidence>
<dbReference type="RefSeq" id="XP_009022194.1">
    <property type="nucleotide sequence ID" value="XM_009023946.1"/>
</dbReference>
<dbReference type="EnsemblMetazoa" id="HelroT101462">
    <property type="protein sequence ID" value="HelroP101462"/>
    <property type="gene ID" value="HelroG101462"/>
</dbReference>
<evidence type="ECO:0000256" key="14">
    <source>
        <dbReference type="ARBA" id="ARBA00031434"/>
    </source>
</evidence>
<feature type="transmembrane region" description="Helical" evidence="18">
    <location>
        <begin position="6"/>
        <end position="25"/>
    </location>
</feature>
<keyword evidence="9" id="KW-0735">Signal-anchor</keyword>
<dbReference type="OMA" id="CKLIIDW"/>
<name>T1ED48_HELRO</name>
<dbReference type="GO" id="GO:0000030">
    <property type="term" value="F:mannosyltransferase activity"/>
    <property type="evidence" value="ECO:0000318"/>
    <property type="project" value="GO_Central"/>
</dbReference>
<dbReference type="GO" id="GO:0004578">
    <property type="term" value="F:chitobiosyldiphosphodolichol beta-mannosyltransferase activity"/>
    <property type="evidence" value="ECO:0007669"/>
    <property type="project" value="UniProtKB-EC"/>
</dbReference>
<dbReference type="eggNOG" id="KOG2941">
    <property type="taxonomic scope" value="Eukaryota"/>
</dbReference>
<dbReference type="EC" id="2.4.1.142" evidence="3"/>
<dbReference type="KEGG" id="hro:HELRODRAFT_101462"/>
<evidence type="ECO:0000256" key="10">
    <source>
        <dbReference type="ARBA" id="ARBA00022989"/>
    </source>
</evidence>
<evidence type="ECO:0000256" key="11">
    <source>
        <dbReference type="ARBA" id="ARBA00023136"/>
    </source>
</evidence>
<dbReference type="Pfam" id="PF13692">
    <property type="entry name" value="Glyco_trans_1_4"/>
    <property type="match status" value="1"/>
</dbReference>
<dbReference type="Pfam" id="PF13579">
    <property type="entry name" value="Glyco_trans_4_4"/>
    <property type="match status" value="1"/>
</dbReference>
<dbReference type="SUPFAM" id="SSF53756">
    <property type="entry name" value="UDP-Glycosyltransferase/glycogen phosphorylase"/>
    <property type="match status" value="1"/>
</dbReference>
<feature type="domain" description="Glycosyltransferase subfamily 4-like N-terminal" evidence="19">
    <location>
        <begin position="51"/>
        <end position="215"/>
    </location>
</feature>
<reference evidence="21" key="3">
    <citation type="submission" date="2015-06" db="UniProtKB">
        <authorList>
            <consortium name="EnsemblMetazoa"/>
        </authorList>
    </citation>
    <scope>IDENTIFICATION</scope>
</reference>
<evidence type="ECO:0000313" key="21">
    <source>
        <dbReference type="EnsemblMetazoa" id="HelroP101462"/>
    </source>
</evidence>
<dbReference type="CTD" id="20194500"/>
<dbReference type="PANTHER" id="PTHR13036:SF0">
    <property type="entry name" value="CHITOBIOSYLDIPHOSPHODOLICHOL BETA-MANNOSYLTRANSFERASE"/>
    <property type="match status" value="1"/>
</dbReference>